<dbReference type="PANTHER" id="PTHR22617:SF23">
    <property type="entry name" value="CHEMOTAXIS PROTEIN CHEW"/>
    <property type="match status" value="1"/>
</dbReference>
<evidence type="ECO:0000313" key="3">
    <source>
        <dbReference type="Proteomes" id="UP001165287"/>
    </source>
</evidence>
<dbReference type="PROSITE" id="PS50851">
    <property type="entry name" value="CHEW"/>
    <property type="match status" value="1"/>
</dbReference>
<dbReference type="Pfam" id="PF01584">
    <property type="entry name" value="CheW"/>
    <property type="match status" value="1"/>
</dbReference>
<dbReference type="SUPFAM" id="SSF50341">
    <property type="entry name" value="CheW-like"/>
    <property type="match status" value="1"/>
</dbReference>
<evidence type="ECO:0000313" key="2">
    <source>
        <dbReference type="EMBL" id="MBZ5750448.1"/>
    </source>
</evidence>
<accession>A0ABS7UQ71</accession>
<keyword evidence="3" id="KW-1185">Reference proteome</keyword>
<dbReference type="EMBL" id="JAIQUM010000015">
    <property type="protein sequence ID" value="MBZ5750448.1"/>
    <property type="molecule type" value="Genomic_DNA"/>
</dbReference>
<sequence length="154" mass="17277">MNITKVVVFRAGNEEYGLPIEHVISIEKLENIKSLPNMPSYMKGVVKVRGELIPVLDTNHIFYQEDTSVDENVKLIVVQSEELTSALIVKEAKEILDIQESQLKSIPIGAFQATKYFMAVASVNERLITIIQPNLFVSSLEGIALVKEEIISYQ</sequence>
<dbReference type="Gene3D" id="2.30.30.40">
    <property type="entry name" value="SH3 Domains"/>
    <property type="match status" value="1"/>
</dbReference>
<comment type="caution">
    <text evidence="2">The sequence shown here is derived from an EMBL/GenBank/DDBJ whole genome shotgun (WGS) entry which is preliminary data.</text>
</comment>
<evidence type="ECO:0000259" key="1">
    <source>
        <dbReference type="PROSITE" id="PS50851"/>
    </source>
</evidence>
<feature type="domain" description="CheW-like" evidence="1">
    <location>
        <begin position="3"/>
        <end position="142"/>
    </location>
</feature>
<gene>
    <name evidence="2" type="ORF">K9V48_09355</name>
</gene>
<organism evidence="2 3">
    <name type="scientific">Metabacillus rhizolycopersici</name>
    <dbReference type="NCBI Taxonomy" id="2875709"/>
    <lineage>
        <taxon>Bacteria</taxon>
        <taxon>Bacillati</taxon>
        <taxon>Bacillota</taxon>
        <taxon>Bacilli</taxon>
        <taxon>Bacillales</taxon>
        <taxon>Bacillaceae</taxon>
        <taxon>Metabacillus</taxon>
    </lineage>
</organism>
<dbReference type="PANTHER" id="PTHR22617">
    <property type="entry name" value="CHEMOTAXIS SENSOR HISTIDINE KINASE-RELATED"/>
    <property type="match status" value="1"/>
</dbReference>
<protein>
    <submittedName>
        <fullName evidence="2">Chemotaxis protein CheW</fullName>
    </submittedName>
</protein>
<reference evidence="2" key="1">
    <citation type="submission" date="2024-05" db="EMBL/GenBank/DDBJ databases">
        <title>Metabacillus sp. nov., isolated from the rhizosphere soil of tomato plants.</title>
        <authorList>
            <person name="Ma R."/>
        </authorList>
    </citation>
    <scope>NUCLEOTIDE SEQUENCE</scope>
    <source>
        <strain evidence="2">DBTR6</strain>
    </source>
</reference>
<dbReference type="InterPro" id="IPR002545">
    <property type="entry name" value="CheW-lke_dom"/>
</dbReference>
<dbReference type="SMART" id="SM00260">
    <property type="entry name" value="CheW"/>
    <property type="match status" value="1"/>
</dbReference>
<name>A0ABS7UQ71_9BACI</name>
<dbReference type="InterPro" id="IPR036061">
    <property type="entry name" value="CheW-like_dom_sf"/>
</dbReference>
<dbReference type="Gene3D" id="2.40.50.180">
    <property type="entry name" value="CheA-289, Domain 4"/>
    <property type="match status" value="1"/>
</dbReference>
<dbReference type="RefSeq" id="WP_224138604.1">
    <property type="nucleotide sequence ID" value="NZ_JAIQUM010000015.1"/>
</dbReference>
<dbReference type="Proteomes" id="UP001165287">
    <property type="component" value="Unassembled WGS sequence"/>
</dbReference>
<dbReference type="InterPro" id="IPR039315">
    <property type="entry name" value="CheW"/>
</dbReference>
<proteinExistence type="predicted"/>